<gene>
    <name evidence="1" type="ORF">GCM10010967_57880</name>
</gene>
<dbReference type="EMBL" id="BMLI01000004">
    <property type="protein sequence ID" value="GGN14070.1"/>
    <property type="molecule type" value="Genomic_DNA"/>
</dbReference>
<evidence type="ECO:0000313" key="2">
    <source>
        <dbReference type="Proteomes" id="UP000632339"/>
    </source>
</evidence>
<keyword evidence="2" id="KW-1185">Reference proteome</keyword>
<evidence type="ECO:0000313" key="1">
    <source>
        <dbReference type="EMBL" id="GGN14070.1"/>
    </source>
</evidence>
<reference evidence="2" key="1">
    <citation type="journal article" date="2019" name="Int. J. Syst. Evol. Microbiol.">
        <title>The Global Catalogue of Microorganisms (GCM) 10K type strain sequencing project: providing services to taxonomists for standard genome sequencing and annotation.</title>
        <authorList>
            <consortium name="The Broad Institute Genomics Platform"/>
            <consortium name="The Broad Institute Genome Sequencing Center for Infectious Disease"/>
            <person name="Wu L."/>
            <person name="Ma J."/>
        </authorList>
    </citation>
    <scope>NUCLEOTIDE SEQUENCE [LARGE SCALE GENOMIC DNA]</scope>
    <source>
        <strain evidence="2">CGMCC 1.6375</strain>
    </source>
</reference>
<dbReference type="Proteomes" id="UP000632339">
    <property type="component" value="Unassembled WGS sequence"/>
</dbReference>
<accession>A0ABQ2IKJ4</accession>
<name>A0ABQ2IKJ4_9BACT</name>
<proteinExistence type="predicted"/>
<dbReference type="RefSeq" id="WP_019945495.1">
    <property type="nucleotide sequence ID" value="NZ_BMLI01000004.1"/>
</dbReference>
<protein>
    <submittedName>
        <fullName evidence="1">Uncharacterized protein</fullName>
    </submittedName>
</protein>
<organism evidence="1 2">
    <name type="scientific">Dyadobacter beijingensis</name>
    <dbReference type="NCBI Taxonomy" id="365489"/>
    <lineage>
        <taxon>Bacteria</taxon>
        <taxon>Pseudomonadati</taxon>
        <taxon>Bacteroidota</taxon>
        <taxon>Cytophagia</taxon>
        <taxon>Cytophagales</taxon>
        <taxon>Spirosomataceae</taxon>
        <taxon>Dyadobacter</taxon>
    </lineage>
</organism>
<sequence length="76" mass="8297">MKLTKAQIKVIDKARTNPVVETLEADGSKTYRSVDGKNIRSDLFGRLLITGLLVPQNDGLFAGFSQTYLAVNEAVV</sequence>
<comment type="caution">
    <text evidence="1">The sequence shown here is derived from an EMBL/GenBank/DDBJ whole genome shotgun (WGS) entry which is preliminary data.</text>
</comment>